<dbReference type="InterPro" id="IPR017850">
    <property type="entry name" value="Alkaline_phosphatase_core_sf"/>
</dbReference>
<dbReference type="InterPro" id="IPR023116">
    <property type="entry name" value="Phosphonoacetate_hydro_insert"/>
</dbReference>
<dbReference type="InterPro" id="IPR012710">
    <property type="entry name" value="Phosphonoacetate_hydro"/>
</dbReference>
<dbReference type="Proteomes" id="UP000198440">
    <property type="component" value="Unassembled WGS sequence"/>
</dbReference>
<dbReference type="Gene3D" id="3.30.1360.110">
    <property type="entry name" value="Domain 2, Phosphonoacetate Hydrolase"/>
    <property type="match status" value="1"/>
</dbReference>
<dbReference type="EMBL" id="FZON01000085">
    <property type="protein sequence ID" value="SNT27922.1"/>
    <property type="molecule type" value="Genomic_DNA"/>
</dbReference>
<keyword evidence="1" id="KW-0378">Hydrolase</keyword>
<dbReference type="AlphaFoldDB" id="A0A239LD81"/>
<evidence type="ECO:0000313" key="2">
    <source>
        <dbReference type="Proteomes" id="UP000198440"/>
    </source>
</evidence>
<dbReference type="InterPro" id="IPR002591">
    <property type="entry name" value="Phosphodiest/P_Trfase"/>
</dbReference>
<gene>
    <name evidence="1" type="ORF">SAMN04488078_10859</name>
</gene>
<proteinExistence type="predicted"/>
<organism evidence="1 2">
    <name type="scientific">Antarctobacter heliothermus</name>
    <dbReference type="NCBI Taxonomy" id="74033"/>
    <lineage>
        <taxon>Bacteria</taxon>
        <taxon>Pseudomonadati</taxon>
        <taxon>Pseudomonadota</taxon>
        <taxon>Alphaproteobacteria</taxon>
        <taxon>Rhodobacterales</taxon>
        <taxon>Roseobacteraceae</taxon>
        <taxon>Antarctobacter</taxon>
    </lineage>
</organism>
<accession>A0A239LD81</accession>
<reference evidence="1 2" key="1">
    <citation type="submission" date="2017-06" db="EMBL/GenBank/DDBJ databases">
        <authorList>
            <person name="Kim H.J."/>
            <person name="Triplett B.A."/>
        </authorList>
    </citation>
    <scope>NUCLEOTIDE SEQUENCE [LARGE SCALE GENOMIC DNA]</scope>
    <source>
        <strain evidence="1 2">DSM 11445</strain>
    </source>
</reference>
<dbReference type="SUPFAM" id="SSF53649">
    <property type="entry name" value="Alkaline phosphatase-like"/>
    <property type="match status" value="1"/>
</dbReference>
<dbReference type="Pfam" id="PF01663">
    <property type="entry name" value="Phosphodiest"/>
    <property type="match status" value="1"/>
</dbReference>
<dbReference type="OrthoDB" id="3590172at2"/>
<evidence type="ECO:0000313" key="1">
    <source>
        <dbReference type="EMBL" id="SNT27922.1"/>
    </source>
</evidence>
<name>A0A239LD81_9RHOB</name>
<sequence>MPAFAAGDPRVTPIAATVNGRRYALGPRPVVVICADGCSPEYVDAVIAAGRAPALARMRATTQATGFDGAALAAMPTFTNPNNLSIVTGAPPSVHGISGNYTLDRATRSEVMMLDDSGMIGETIPGALSQAGARVGVITAKDKLRKALSRGLDGLSGSAERAEELQRAVGPAFTAAAPDKYSADLSLFVLDAGVSLLRQRRADLMYLSLSDFVQHAHAPNAFEALDFMAALDRRVAEFVELGAVVGIVADHGMTDMARPDGTPNVVWLGDILEARFGEGTTRVICPITDPFGRHHGSLGGFVRVYLFDPAIDAGAARDLLARAAGVDLVLTGAEAAARFDMPPAAEGDLAVIGAPGFALGACRADHDLSQLIGTRLRSHGGLAEQEVPFLLSHPLVPNIAARMSKGARVWDIFDAAINGVTP</sequence>
<protein>
    <submittedName>
        <fullName evidence="1">Phosphonoacetate hydrolase</fullName>
    </submittedName>
</protein>
<dbReference type="NCBIfam" id="TIGR02335">
    <property type="entry name" value="hydr_PhnA"/>
    <property type="match status" value="1"/>
</dbReference>
<dbReference type="RefSeq" id="WP_089280271.1">
    <property type="nucleotide sequence ID" value="NZ_FZON01000085.1"/>
</dbReference>
<dbReference type="GO" id="GO:0047400">
    <property type="term" value="F:phosphonoacetate hydrolase activity"/>
    <property type="evidence" value="ECO:0007669"/>
    <property type="project" value="InterPro"/>
</dbReference>
<dbReference type="Gene3D" id="3.40.720.10">
    <property type="entry name" value="Alkaline Phosphatase, subunit A"/>
    <property type="match status" value="1"/>
</dbReference>